<dbReference type="AlphaFoldDB" id="A0A2S7CW39"/>
<gene>
    <name evidence="3" type="ORF">XcodCFBP4690_03835</name>
</gene>
<proteinExistence type="predicted"/>
<feature type="compositionally biased region" description="Low complexity" evidence="1">
    <location>
        <begin position="376"/>
        <end position="385"/>
    </location>
</feature>
<dbReference type="InterPro" id="IPR046519">
    <property type="entry name" value="X-Tfes_XVIPCD"/>
</dbReference>
<dbReference type="Proteomes" id="UP000237872">
    <property type="component" value="Unassembled WGS sequence"/>
</dbReference>
<feature type="compositionally biased region" description="Basic and acidic residues" evidence="1">
    <location>
        <begin position="387"/>
        <end position="400"/>
    </location>
</feature>
<dbReference type="OrthoDB" id="5944365at2"/>
<evidence type="ECO:0000313" key="4">
    <source>
        <dbReference type="Proteomes" id="UP000237872"/>
    </source>
</evidence>
<dbReference type="Pfam" id="PF20410">
    <property type="entry name" value="X-Tfes_XVIPCD"/>
    <property type="match status" value="1"/>
</dbReference>
<sequence>MGVVRNDSLPGQVANSYAQDYARQQHDNGSRFANAELSERQWEVFGQTLVKQDLAQRMHWMEQRRPDLALNLPGKDVMTAHDRAFEFHQLDPNCWTPRVLLEAAEQKSGPQKLEQIWTNMLDNGYAGATRISNTGYETFAQMGLAAGSEYLAKLGTTEAIQMLEGRSAVDPNVIGSNSFYAMYFEKEHKWVNVSAGGGHLSMREETNPGRIAELDDARAVRLERQQKATQFHEDDPHRSITRSPFTASVDDMRDRMLPPTKLADIGPDHQDYALLQQVRAGVSAIDAQAGRTPDENSERLIASVMTLARQNNLDRADHVVLSAQTTDSPAGRNVFVVQGELNNPAHLRAHMPTDVAVQTPVEQSLQRLEVTSAERQQALAQSQQQEMDNRQRESAAIRMG</sequence>
<organism evidence="3 4">
    <name type="scientific">Xanthomonas codiaei</name>
    <dbReference type="NCBI Taxonomy" id="56463"/>
    <lineage>
        <taxon>Bacteria</taxon>
        <taxon>Pseudomonadati</taxon>
        <taxon>Pseudomonadota</taxon>
        <taxon>Gammaproteobacteria</taxon>
        <taxon>Lysobacterales</taxon>
        <taxon>Lysobacteraceae</taxon>
        <taxon>Xanthomonas</taxon>
    </lineage>
</organism>
<accession>A0A2S7CW39</accession>
<name>A0A2S7CW39_9XANT</name>
<comment type="caution">
    <text evidence="3">The sequence shown here is derived from an EMBL/GenBank/DDBJ whole genome shotgun (WGS) entry which is preliminary data.</text>
</comment>
<reference evidence="3 4" key="1">
    <citation type="submission" date="2016-08" db="EMBL/GenBank/DDBJ databases">
        <authorList>
            <person name="Seilhamer J.J."/>
        </authorList>
    </citation>
    <scope>NUCLEOTIDE SEQUENCE [LARGE SCALE GENOMIC DNA]</scope>
    <source>
        <strain evidence="3 4">CFBP4690</strain>
    </source>
</reference>
<dbReference type="EMBL" id="MDEC01000004">
    <property type="protein sequence ID" value="PPU65802.1"/>
    <property type="molecule type" value="Genomic_DNA"/>
</dbReference>
<evidence type="ECO:0000256" key="1">
    <source>
        <dbReference type="SAM" id="MobiDB-lite"/>
    </source>
</evidence>
<feature type="region of interest" description="Disordered" evidence="1">
    <location>
        <begin position="373"/>
        <end position="400"/>
    </location>
</feature>
<evidence type="ECO:0000259" key="2">
    <source>
        <dbReference type="Pfam" id="PF20410"/>
    </source>
</evidence>
<feature type="domain" description="X-Tfes XVIPCD" evidence="2">
    <location>
        <begin position="267"/>
        <end position="369"/>
    </location>
</feature>
<protein>
    <submittedName>
        <fullName evidence="3">Hemolysin</fullName>
    </submittedName>
</protein>
<evidence type="ECO:0000313" key="3">
    <source>
        <dbReference type="EMBL" id="PPU65802.1"/>
    </source>
</evidence>